<name>A0A0U1M145_TALIS</name>
<dbReference type="AlphaFoldDB" id="A0A0U1M145"/>
<dbReference type="SUPFAM" id="SSF103473">
    <property type="entry name" value="MFS general substrate transporter"/>
    <property type="match status" value="1"/>
</dbReference>
<feature type="transmembrane region" description="Helical" evidence="7">
    <location>
        <begin position="210"/>
        <end position="232"/>
    </location>
</feature>
<dbReference type="PROSITE" id="PS50850">
    <property type="entry name" value="MFS"/>
    <property type="match status" value="1"/>
</dbReference>
<proteinExistence type="predicted"/>
<feature type="domain" description="Major facilitator superfamily (MFS) profile" evidence="8">
    <location>
        <begin position="36"/>
        <end position="536"/>
    </location>
</feature>
<feature type="transmembrane region" description="Helical" evidence="7">
    <location>
        <begin position="108"/>
        <end position="127"/>
    </location>
</feature>
<feature type="region of interest" description="Disordered" evidence="6">
    <location>
        <begin position="276"/>
        <end position="318"/>
    </location>
</feature>
<dbReference type="PANTHER" id="PTHR23504:SF15">
    <property type="entry name" value="MAJOR FACILITATOR SUPERFAMILY (MFS) PROFILE DOMAIN-CONTAINING PROTEIN"/>
    <property type="match status" value="1"/>
</dbReference>
<protein>
    <submittedName>
        <fullName evidence="9">Putative membrane protein YCR023C</fullName>
    </submittedName>
</protein>
<dbReference type="InterPro" id="IPR020846">
    <property type="entry name" value="MFS_dom"/>
</dbReference>
<feature type="transmembrane region" description="Helical" evidence="7">
    <location>
        <begin position="416"/>
        <end position="438"/>
    </location>
</feature>
<dbReference type="Gene3D" id="1.20.1250.20">
    <property type="entry name" value="MFS general substrate transporter like domains"/>
    <property type="match status" value="1"/>
</dbReference>
<evidence type="ECO:0000256" key="4">
    <source>
        <dbReference type="ARBA" id="ARBA00022989"/>
    </source>
</evidence>
<accession>A0A0U1M145</accession>
<feature type="transmembrane region" description="Helical" evidence="7">
    <location>
        <begin position="74"/>
        <end position="96"/>
    </location>
</feature>
<evidence type="ECO:0000256" key="6">
    <source>
        <dbReference type="SAM" id="MobiDB-lite"/>
    </source>
</evidence>
<evidence type="ECO:0000256" key="7">
    <source>
        <dbReference type="SAM" id="Phobius"/>
    </source>
</evidence>
<dbReference type="InterPro" id="IPR011701">
    <property type="entry name" value="MFS"/>
</dbReference>
<dbReference type="Pfam" id="PF07690">
    <property type="entry name" value="MFS_1"/>
    <property type="match status" value="1"/>
</dbReference>
<evidence type="ECO:0000256" key="3">
    <source>
        <dbReference type="ARBA" id="ARBA00022692"/>
    </source>
</evidence>
<reference evidence="9 10" key="1">
    <citation type="submission" date="2015-04" db="EMBL/GenBank/DDBJ databases">
        <authorList>
            <person name="Syromyatnikov M.Y."/>
            <person name="Popov V.N."/>
        </authorList>
    </citation>
    <scope>NUCLEOTIDE SEQUENCE [LARGE SCALE GENOMIC DNA]</scope>
    <source>
        <strain evidence="9">WF-38-12</strain>
    </source>
</reference>
<feature type="transmembrane region" description="Helical" evidence="7">
    <location>
        <begin position="169"/>
        <end position="190"/>
    </location>
</feature>
<feature type="transmembrane region" description="Helical" evidence="7">
    <location>
        <begin position="478"/>
        <end position="500"/>
    </location>
</feature>
<feature type="transmembrane region" description="Helical" evidence="7">
    <location>
        <begin position="133"/>
        <end position="157"/>
    </location>
</feature>
<dbReference type="CDD" id="cd17330">
    <property type="entry name" value="MFS_SLC46_TetA_like"/>
    <property type="match status" value="1"/>
</dbReference>
<keyword evidence="4 7" id="KW-1133">Transmembrane helix</keyword>
<feature type="compositionally biased region" description="Polar residues" evidence="6">
    <location>
        <begin position="536"/>
        <end position="545"/>
    </location>
</feature>
<feature type="transmembrane region" description="Helical" evidence="7">
    <location>
        <begin position="512"/>
        <end position="530"/>
    </location>
</feature>
<evidence type="ECO:0000259" key="8">
    <source>
        <dbReference type="PROSITE" id="PS50850"/>
    </source>
</evidence>
<dbReference type="PANTHER" id="PTHR23504">
    <property type="entry name" value="MAJOR FACILITATOR SUPERFAMILY DOMAIN-CONTAINING PROTEIN 10"/>
    <property type="match status" value="1"/>
</dbReference>
<organism evidence="9 10">
    <name type="scientific">Talaromyces islandicus</name>
    <name type="common">Penicillium islandicum</name>
    <dbReference type="NCBI Taxonomy" id="28573"/>
    <lineage>
        <taxon>Eukaryota</taxon>
        <taxon>Fungi</taxon>
        <taxon>Dikarya</taxon>
        <taxon>Ascomycota</taxon>
        <taxon>Pezizomycotina</taxon>
        <taxon>Eurotiomycetes</taxon>
        <taxon>Eurotiomycetidae</taxon>
        <taxon>Eurotiales</taxon>
        <taxon>Trichocomaceae</taxon>
        <taxon>Talaromyces</taxon>
        <taxon>Talaromyces sect. Islandici</taxon>
    </lineage>
</organism>
<dbReference type="OMA" id="AWWACGI"/>
<comment type="subcellular location">
    <subcellularLocation>
        <location evidence="1">Membrane</location>
        <topology evidence="1">Multi-pass membrane protein</topology>
    </subcellularLocation>
</comment>
<keyword evidence="10" id="KW-1185">Reference proteome</keyword>
<keyword evidence="2" id="KW-0813">Transport</keyword>
<sequence>MQRHRFPAMAWALRCWHRIAGSRKPNNDVPPFPYRQFIILALVRICEPIAFMSVFPYVYYMVESFHVTDNDQKIAVFAGMITSAFTFAEFSSGLFWGRLSDRIGRKPVLIMGLVGTAISMLVFGFSPNLATAMIARALGGLLNGNIGVLQTTVAEIVTVKAHQPRAYSIMPFVWCLGSILGPMMGGALARPVLSYPTLFKPGTIFDRFPFLLPNLVCVVVLIFGIIIGFLFLEETHSKKKYHRDRGLEIGNWLVAKFSPAPALVLSDDKAAMVNNDSYLSEDDPPPVYRSREPSPRSSSIGGARPAELDTDVEQPERHPSVGFSKAFTRQVVLNIIGYGILAFHSVSFDQLMPIFLSTPKSEEAISLPFHFTGGLSLSTKSIGFMLSVQGIYSMFAQIWLFPYVVRHLGALRIFRIVLLIWPPLYIAVPYLILLPSWLQIPAVYVALLSKITLHVIAFPATALLLANAIPSKDVLGSVNGVASSVASLSRALGPTITGFLHSRGLHSGTSVIAWWALAFVAIMGGFESLLMEEADTSTPNSSGTVNKIKKKPVRNSPSVSEASEEEVGLLSAQANSDTPDLDEAVNDKFLQG</sequence>
<evidence type="ECO:0000256" key="5">
    <source>
        <dbReference type="ARBA" id="ARBA00023136"/>
    </source>
</evidence>
<evidence type="ECO:0000313" key="10">
    <source>
        <dbReference type="Proteomes" id="UP000054383"/>
    </source>
</evidence>
<dbReference type="InterPro" id="IPR036259">
    <property type="entry name" value="MFS_trans_sf"/>
</dbReference>
<dbReference type="OrthoDB" id="10262656at2759"/>
<gene>
    <name evidence="9" type="ORF">PISL3812_06303</name>
</gene>
<evidence type="ECO:0000256" key="1">
    <source>
        <dbReference type="ARBA" id="ARBA00004141"/>
    </source>
</evidence>
<feature type="transmembrane region" description="Helical" evidence="7">
    <location>
        <begin position="37"/>
        <end position="62"/>
    </location>
</feature>
<evidence type="ECO:0000313" key="9">
    <source>
        <dbReference type="EMBL" id="CRG89267.1"/>
    </source>
</evidence>
<dbReference type="GO" id="GO:0016020">
    <property type="term" value="C:membrane"/>
    <property type="evidence" value="ECO:0007669"/>
    <property type="project" value="UniProtKB-SubCell"/>
</dbReference>
<feature type="region of interest" description="Disordered" evidence="6">
    <location>
        <begin position="536"/>
        <end position="592"/>
    </location>
</feature>
<dbReference type="GO" id="GO:0022857">
    <property type="term" value="F:transmembrane transporter activity"/>
    <property type="evidence" value="ECO:0007669"/>
    <property type="project" value="InterPro"/>
</dbReference>
<feature type="transmembrane region" description="Helical" evidence="7">
    <location>
        <begin position="444"/>
        <end position="466"/>
    </location>
</feature>
<keyword evidence="3 7" id="KW-0812">Transmembrane</keyword>
<feature type="transmembrane region" description="Helical" evidence="7">
    <location>
        <begin position="382"/>
        <end position="404"/>
    </location>
</feature>
<dbReference type="EMBL" id="CVMT01000006">
    <property type="protein sequence ID" value="CRG89267.1"/>
    <property type="molecule type" value="Genomic_DNA"/>
</dbReference>
<evidence type="ECO:0000256" key="2">
    <source>
        <dbReference type="ARBA" id="ARBA00022448"/>
    </source>
</evidence>
<dbReference type="Proteomes" id="UP000054383">
    <property type="component" value="Unassembled WGS sequence"/>
</dbReference>
<feature type="transmembrane region" description="Helical" evidence="7">
    <location>
        <begin position="331"/>
        <end position="348"/>
    </location>
</feature>
<keyword evidence="5 7" id="KW-0472">Membrane</keyword>